<evidence type="ECO:0000259" key="2">
    <source>
        <dbReference type="Pfam" id="PF21666"/>
    </source>
</evidence>
<feature type="domain" description="DUF4246" evidence="1">
    <location>
        <begin position="92"/>
        <end position="509"/>
    </location>
</feature>
<evidence type="ECO:0000313" key="3">
    <source>
        <dbReference type="EMBL" id="CAG9291124.1"/>
    </source>
</evidence>
<name>A0A8J9SF48_PHATR</name>
<dbReference type="AlphaFoldDB" id="A0A8J9SF48"/>
<dbReference type="Pfam" id="PF14033">
    <property type="entry name" value="DUF4246"/>
    <property type="match status" value="1"/>
</dbReference>
<gene>
    <name evidence="3" type="ORF">PTTT1_LOCUS46948</name>
</gene>
<dbReference type="PANTHER" id="PTHR33119:SF1">
    <property type="entry name" value="FE2OG DIOXYGENASE DOMAIN-CONTAINING PROTEIN"/>
    <property type="match status" value="1"/>
</dbReference>
<accession>A0A8J9SF48</accession>
<sequence>MASNSDVEFSTNHSRCGFPMAVVAHAFSGYGEGEMPRSKAELEIMQFAGSIRDKPLWWNKVRDPSITNRWQAESLNSVNDSEADCEYRTRQFLFALRECQWQAMQYPEPGRPAAVDRAFSSDGHDESELWSKLLSEINKLRSLPAVGSNKEDRHPGTPQMVDLVHPSLYAYERGKTEVLPHVPASMSQMPPWDNFLGVAGVTEIPPRKIDGQRFFSPGGLQWLPAEFRVNAAGDSCKISSYINSLHPTEFAELHDSIGELFCRALPLLENTLREAGRAPLEDGEHWQKNYRERDHRVPIVSDWWEAPRSQLEGEDDDLYYDYLDDFHEIREFIPPEIPDFTPPSYNVQEADVSLRNCPLQVIVKVASLEIEPGESYEGGVWHVEGTLDERIVATACCYLDNTNVQGGDLAFRVAVAEPDYEQGDDTGVRNVYGLEDDEPLVQFIGSCSTPTGRILAWPNTLQHRVGPVRLIDESKYGKRLIVCFFLVDPTLRIRSTATVPPQQLAWVSDMCKPILNVVGSGAAEPGIQNMIVARLASPSLLTYDQSCERRNRLMEERRAIYEKTGGYDHQKFYERPFSLCEH</sequence>
<dbReference type="EMBL" id="OU594947">
    <property type="protein sequence ID" value="CAG9291124.1"/>
    <property type="molecule type" value="Genomic_DNA"/>
</dbReference>
<dbReference type="PANTHER" id="PTHR33119">
    <property type="entry name" value="IFI3P"/>
    <property type="match status" value="1"/>
</dbReference>
<reference evidence="3" key="1">
    <citation type="submission" date="2022-02" db="EMBL/GenBank/DDBJ databases">
        <authorList>
            <person name="Giguere J D."/>
        </authorList>
    </citation>
    <scope>NUCLEOTIDE SEQUENCE</scope>
    <source>
        <strain evidence="3">CCAP 1055/1</strain>
    </source>
</reference>
<dbReference type="InterPro" id="IPR025340">
    <property type="entry name" value="DUF4246"/>
</dbReference>
<protein>
    <submittedName>
        <fullName evidence="3">Uncharacterized protein</fullName>
    </submittedName>
</protein>
<evidence type="ECO:0000259" key="1">
    <source>
        <dbReference type="Pfam" id="PF14033"/>
    </source>
</evidence>
<dbReference type="Pfam" id="PF21666">
    <property type="entry name" value="DUF4246_N"/>
    <property type="match status" value="1"/>
</dbReference>
<dbReference type="InterPro" id="IPR049207">
    <property type="entry name" value="DUF4246_N"/>
</dbReference>
<organism evidence="3">
    <name type="scientific">Phaeodactylum tricornutum</name>
    <name type="common">Diatom</name>
    <dbReference type="NCBI Taxonomy" id="2850"/>
    <lineage>
        <taxon>Eukaryota</taxon>
        <taxon>Sar</taxon>
        <taxon>Stramenopiles</taxon>
        <taxon>Ochrophyta</taxon>
        <taxon>Bacillariophyta</taxon>
        <taxon>Bacillariophyceae</taxon>
        <taxon>Bacillariophycidae</taxon>
        <taxon>Naviculales</taxon>
        <taxon>Phaeodactylaceae</taxon>
        <taxon>Phaeodactylum</taxon>
    </lineage>
</organism>
<feature type="domain" description="DUF4246" evidence="2">
    <location>
        <begin position="13"/>
        <end position="73"/>
    </location>
</feature>
<dbReference type="Proteomes" id="UP000836788">
    <property type="component" value="Chromosome 6"/>
</dbReference>
<dbReference type="InterPro" id="IPR049192">
    <property type="entry name" value="DUF4246_C"/>
</dbReference>
<proteinExistence type="predicted"/>